<keyword evidence="4" id="KW-1185">Reference proteome</keyword>
<accession>A0A9P6HRJ2</accession>
<dbReference type="PANTHER" id="PTHR47691:SF3">
    <property type="entry name" value="HTH-TYPE TRANSCRIPTIONAL REGULATOR RV0890C-RELATED"/>
    <property type="match status" value="1"/>
</dbReference>
<dbReference type="SUPFAM" id="SSF48452">
    <property type="entry name" value="TPR-like"/>
    <property type="match status" value="1"/>
</dbReference>
<feature type="repeat" description="TPR" evidence="1">
    <location>
        <begin position="722"/>
        <end position="755"/>
    </location>
</feature>
<dbReference type="EMBL" id="WIUZ02000001">
    <property type="protein sequence ID" value="KAF9793423.1"/>
    <property type="molecule type" value="Genomic_DNA"/>
</dbReference>
<dbReference type="Proteomes" id="UP000736335">
    <property type="component" value="Unassembled WGS sequence"/>
</dbReference>
<dbReference type="OrthoDB" id="1534087at2759"/>
<keyword evidence="2" id="KW-0175">Coiled coil</keyword>
<evidence type="ECO:0000256" key="1">
    <source>
        <dbReference type="PROSITE-ProRule" id="PRU00339"/>
    </source>
</evidence>
<proteinExistence type="predicted"/>
<sequence length="881" mass="99100">MNATSQRPNGQDEILSKLNMAIEALDRGRWTSSIILAKVLFGSTSDLLAMIRDSMVNRTDYVELGLACAGVCKSLDRGTDGRRADQLNQSVFEAIERLATIVVEIQRSVGKLAKRSVISRLFRTKNDRDMIAAWMSDLNVILDVFNTELETNTRVAVSNTHNISPGIHRTTVEQAADDWNPLTLTSTPGESPPPPPSACFGRDELVEKIVGLAESLTSIALVGAGGMGKTSVALVVLHQDRMKKRFGRHRRFIRCDEFSASRAHFLARLSEAIGAGVEHPEDLNSLRPFLSSKEMLIVLDNAESILDLHGANGQEVYRLVGELNQFSNICLVITSRISIIPSNCETLEIPTLSTDAAYLTFNNIYKYDGRPDPLNNILKQLNFHPQSVALLATVAHQNMWNSDRLVRGWEEHKTGVLQHKTSLAATIELSLASPMFKQLGPDARELLGVIAFYPQGIDEKNLDWLLPTIPNRTRIFDQLRLLSLTNRNNLGFITVPAPLRDHLRPKNPMSSSLLCVTKERYFTRMSAKVNPNLPGSGDTRWILSEDTNVEHLLDVFTSVDPNSDDTWDACINFLQHLLWHKPRRTVLKRKIMGLPDNHRFKSRCLSRLASLSRVIGSCAEERSLLNHSLKLERERGNDVRVARVLKDLSNANRTLGRYKEGIDQAREALKIHERLDAALERAGCLRALARLLQDDGQLDAAEEALVESMKLLPEKGQEDQVCVSHKTLGDLYRSKGERDKAIHHFERALKIAYAFDWRPTLFWVQYSLAALFLDQGEFGGAQFHIERAKPYALDNAYNLGRAALLQASIWYQQRRLEDAASEALRARKTFEKLGNRMYLETCRALLQQIKEATESLSPFGGSDPNAYRKRFHISANTLRDF</sequence>
<dbReference type="InterPro" id="IPR011990">
    <property type="entry name" value="TPR-like_helical_dom_sf"/>
</dbReference>
<evidence type="ECO:0000313" key="3">
    <source>
        <dbReference type="EMBL" id="KAF9793423.1"/>
    </source>
</evidence>
<feature type="coiled-coil region" evidence="2">
    <location>
        <begin position="648"/>
        <end position="682"/>
    </location>
</feature>
<reference evidence="3" key="2">
    <citation type="submission" date="2020-11" db="EMBL/GenBank/DDBJ databases">
        <authorList>
            <consortium name="DOE Joint Genome Institute"/>
            <person name="Kuo A."/>
            <person name="Miyauchi S."/>
            <person name="Kiss E."/>
            <person name="Drula E."/>
            <person name="Kohler A."/>
            <person name="Sanchez-Garcia M."/>
            <person name="Andreopoulos B."/>
            <person name="Barry K.W."/>
            <person name="Bonito G."/>
            <person name="Buee M."/>
            <person name="Carver A."/>
            <person name="Chen C."/>
            <person name="Cichocki N."/>
            <person name="Clum A."/>
            <person name="Culley D."/>
            <person name="Crous P.W."/>
            <person name="Fauchery L."/>
            <person name="Girlanda M."/>
            <person name="Hayes R."/>
            <person name="Keri Z."/>
            <person name="Labutti K."/>
            <person name="Lipzen A."/>
            <person name="Lombard V."/>
            <person name="Magnuson J."/>
            <person name="Maillard F."/>
            <person name="Morin E."/>
            <person name="Murat C."/>
            <person name="Nolan M."/>
            <person name="Ohm R."/>
            <person name="Pangilinan J."/>
            <person name="Pereira M."/>
            <person name="Perotto S."/>
            <person name="Peter M."/>
            <person name="Riley R."/>
            <person name="Sitrit Y."/>
            <person name="Stielow B."/>
            <person name="Szollosi G."/>
            <person name="Zifcakova L."/>
            <person name="Stursova M."/>
            <person name="Spatafora J.W."/>
            <person name="Tedersoo L."/>
            <person name="Vaario L.-M."/>
            <person name="Yamada A."/>
            <person name="Yan M."/>
            <person name="Wang P."/>
            <person name="Xu J."/>
            <person name="Bruns T."/>
            <person name="Baldrian P."/>
            <person name="Vilgalys R."/>
            <person name="Henrissat B."/>
            <person name="Grigoriev I.V."/>
            <person name="Hibbett D."/>
            <person name="Nagy L.G."/>
            <person name="Martin F.M."/>
        </authorList>
    </citation>
    <scope>NUCLEOTIDE SEQUENCE</scope>
    <source>
        <strain evidence="3">UH-Tt-Lm1</strain>
    </source>
</reference>
<dbReference type="Gene3D" id="3.40.50.300">
    <property type="entry name" value="P-loop containing nucleotide triphosphate hydrolases"/>
    <property type="match status" value="1"/>
</dbReference>
<evidence type="ECO:0000256" key="2">
    <source>
        <dbReference type="SAM" id="Coils"/>
    </source>
</evidence>
<dbReference type="InterPro" id="IPR019734">
    <property type="entry name" value="TPR_rpt"/>
</dbReference>
<dbReference type="PROSITE" id="PS50005">
    <property type="entry name" value="TPR"/>
    <property type="match status" value="1"/>
</dbReference>
<dbReference type="SUPFAM" id="SSF52540">
    <property type="entry name" value="P-loop containing nucleoside triphosphate hydrolases"/>
    <property type="match status" value="1"/>
</dbReference>
<dbReference type="PRINTS" id="PR00364">
    <property type="entry name" value="DISEASERSIST"/>
</dbReference>
<name>A0A9P6HRJ2_9AGAM</name>
<dbReference type="PANTHER" id="PTHR47691">
    <property type="entry name" value="REGULATOR-RELATED"/>
    <property type="match status" value="1"/>
</dbReference>
<dbReference type="SMART" id="SM00028">
    <property type="entry name" value="TPR"/>
    <property type="match status" value="4"/>
</dbReference>
<dbReference type="InterPro" id="IPR027417">
    <property type="entry name" value="P-loop_NTPase"/>
</dbReference>
<comment type="caution">
    <text evidence="3">The sequence shown here is derived from an EMBL/GenBank/DDBJ whole genome shotgun (WGS) entry which is preliminary data.</text>
</comment>
<dbReference type="Gene3D" id="1.25.40.10">
    <property type="entry name" value="Tetratricopeptide repeat domain"/>
    <property type="match status" value="1"/>
</dbReference>
<evidence type="ECO:0000313" key="4">
    <source>
        <dbReference type="Proteomes" id="UP000736335"/>
    </source>
</evidence>
<keyword evidence="1" id="KW-0802">TPR repeat</keyword>
<protein>
    <recommendedName>
        <fullName evidence="5">NB-ARC domain-containing protein</fullName>
    </recommendedName>
</protein>
<reference evidence="3" key="1">
    <citation type="journal article" date="2020" name="Nat. Commun.">
        <title>Large-scale genome sequencing of mycorrhizal fungi provides insights into the early evolution of symbiotic traits.</title>
        <authorList>
            <person name="Miyauchi S."/>
            <person name="Kiss E."/>
            <person name="Kuo A."/>
            <person name="Drula E."/>
            <person name="Kohler A."/>
            <person name="Sanchez-Garcia M."/>
            <person name="Morin E."/>
            <person name="Andreopoulos B."/>
            <person name="Barry K.W."/>
            <person name="Bonito G."/>
            <person name="Buee M."/>
            <person name="Carver A."/>
            <person name="Chen C."/>
            <person name="Cichocki N."/>
            <person name="Clum A."/>
            <person name="Culley D."/>
            <person name="Crous P.W."/>
            <person name="Fauchery L."/>
            <person name="Girlanda M."/>
            <person name="Hayes R.D."/>
            <person name="Keri Z."/>
            <person name="LaButti K."/>
            <person name="Lipzen A."/>
            <person name="Lombard V."/>
            <person name="Magnuson J."/>
            <person name="Maillard F."/>
            <person name="Murat C."/>
            <person name="Nolan M."/>
            <person name="Ohm R.A."/>
            <person name="Pangilinan J."/>
            <person name="Pereira M.F."/>
            <person name="Perotto S."/>
            <person name="Peter M."/>
            <person name="Pfister S."/>
            <person name="Riley R."/>
            <person name="Sitrit Y."/>
            <person name="Stielow J.B."/>
            <person name="Szollosi G."/>
            <person name="Zifcakova L."/>
            <person name="Stursova M."/>
            <person name="Spatafora J.W."/>
            <person name="Tedersoo L."/>
            <person name="Vaario L.M."/>
            <person name="Yamada A."/>
            <person name="Yan M."/>
            <person name="Wang P."/>
            <person name="Xu J."/>
            <person name="Bruns T."/>
            <person name="Baldrian P."/>
            <person name="Vilgalys R."/>
            <person name="Dunand C."/>
            <person name="Henrissat B."/>
            <person name="Grigoriev I.V."/>
            <person name="Hibbett D."/>
            <person name="Nagy L.G."/>
            <person name="Martin F.M."/>
        </authorList>
    </citation>
    <scope>NUCLEOTIDE SEQUENCE</scope>
    <source>
        <strain evidence="3">UH-Tt-Lm1</strain>
    </source>
</reference>
<evidence type="ECO:0008006" key="5">
    <source>
        <dbReference type="Google" id="ProtNLM"/>
    </source>
</evidence>
<dbReference type="AlphaFoldDB" id="A0A9P6HRJ2"/>
<dbReference type="Pfam" id="PF13424">
    <property type="entry name" value="TPR_12"/>
    <property type="match status" value="1"/>
</dbReference>
<gene>
    <name evidence="3" type="ORF">BJ322DRAFT_128147</name>
</gene>
<organism evidence="3 4">
    <name type="scientific">Thelephora terrestris</name>
    <dbReference type="NCBI Taxonomy" id="56493"/>
    <lineage>
        <taxon>Eukaryota</taxon>
        <taxon>Fungi</taxon>
        <taxon>Dikarya</taxon>
        <taxon>Basidiomycota</taxon>
        <taxon>Agaricomycotina</taxon>
        <taxon>Agaricomycetes</taxon>
        <taxon>Thelephorales</taxon>
        <taxon>Thelephoraceae</taxon>
        <taxon>Thelephora</taxon>
    </lineage>
</organism>